<feature type="transmembrane region" description="Helical" evidence="1">
    <location>
        <begin position="77"/>
        <end position="94"/>
    </location>
</feature>
<keyword evidence="3" id="KW-1185">Reference proteome</keyword>
<proteinExistence type="predicted"/>
<keyword evidence="1" id="KW-1133">Transmembrane helix</keyword>
<sequence length="130" mass="14903">MRKIFTHYHTLNKVGLWLSILCTIHCLAMPFLMTALPFLGQNFLSEKSEIYLIGISAILAVFLLIKDYRNHQNPLPLRLLSIALVFNFSGLFLVKGIYEVLFNVIGALSMASAYWVNWNSHRRACHSHSH</sequence>
<dbReference type="EMBL" id="CAKLPY010000002">
    <property type="protein sequence ID" value="CAH0997120.1"/>
    <property type="molecule type" value="Genomic_DNA"/>
</dbReference>
<evidence type="ECO:0000256" key="1">
    <source>
        <dbReference type="SAM" id="Phobius"/>
    </source>
</evidence>
<keyword evidence="1" id="KW-0472">Membrane</keyword>
<reference evidence="2" key="1">
    <citation type="submission" date="2021-12" db="EMBL/GenBank/DDBJ databases">
        <authorList>
            <person name="Rodrigo-Torres L."/>
            <person name="Arahal R. D."/>
            <person name="Lucena T."/>
        </authorList>
    </citation>
    <scope>NUCLEOTIDE SEQUENCE</scope>
    <source>
        <strain evidence="2">CECT 8858</strain>
    </source>
</reference>
<organism evidence="2 3">
    <name type="scientific">Emticicia aquatica</name>
    <dbReference type="NCBI Taxonomy" id="1681835"/>
    <lineage>
        <taxon>Bacteria</taxon>
        <taxon>Pseudomonadati</taxon>
        <taxon>Bacteroidota</taxon>
        <taxon>Cytophagia</taxon>
        <taxon>Cytophagales</taxon>
        <taxon>Leadbetterellaceae</taxon>
        <taxon>Emticicia</taxon>
    </lineage>
</organism>
<keyword evidence="1" id="KW-0812">Transmembrane</keyword>
<protein>
    <recommendedName>
        <fullName evidence="4">MerC domain-containing protein</fullName>
    </recommendedName>
</protein>
<name>A0ABN8EVR1_9BACT</name>
<feature type="transmembrane region" description="Helical" evidence="1">
    <location>
        <begin position="100"/>
        <end position="118"/>
    </location>
</feature>
<evidence type="ECO:0000313" key="3">
    <source>
        <dbReference type="Proteomes" id="UP000837932"/>
    </source>
</evidence>
<evidence type="ECO:0000313" key="2">
    <source>
        <dbReference type="EMBL" id="CAH0997120.1"/>
    </source>
</evidence>
<feature type="transmembrane region" description="Helical" evidence="1">
    <location>
        <begin position="14"/>
        <end position="36"/>
    </location>
</feature>
<accession>A0ABN8EVR1</accession>
<feature type="transmembrane region" description="Helical" evidence="1">
    <location>
        <begin position="48"/>
        <end position="65"/>
    </location>
</feature>
<dbReference type="Proteomes" id="UP000837932">
    <property type="component" value="Unassembled WGS sequence"/>
</dbReference>
<dbReference type="Pfam" id="PF03203">
    <property type="entry name" value="MerC"/>
    <property type="match status" value="1"/>
</dbReference>
<gene>
    <name evidence="2" type="ORF">EMA8858_03257</name>
</gene>
<evidence type="ECO:0008006" key="4">
    <source>
        <dbReference type="Google" id="ProtNLM"/>
    </source>
</evidence>
<dbReference type="InterPro" id="IPR004891">
    <property type="entry name" value="Mercury-R_MerC"/>
</dbReference>
<dbReference type="RefSeq" id="WP_238807692.1">
    <property type="nucleotide sequence ID" value="NZ_CAKLPY010000002.1"/>
</dbReference>
<comment type="caution">
    <text evidence="2">The sequence shown here is derived from an EMBL/GenBank/DDBJ whole genome shotgun (WGS) entry which is preliminary data.</text>
</comment>